<evidence type="ECO:0000256" key="1">
    <source>
        <dbReference type="HAMAP-Rule" id="MF_00226"/>
    </source>
</evidence>
<dbReference type="Gene3D" id="3.40.980.10">
    <property type="entry name" value="MoaB/Mog-like domain"/>
    <property type="match status" value="1"/>
</dbReference>
<dbReference type="Gene3D" id="3.90.950.20">
    <property type="entry name" value="CinA-like"/>
    <property type="match status" value="1"/>
</dbReference>
<dbReference type="InterPro" id="IPR036653">
    <property type="entry name" value="CinA-like_C"/>
</dbReference>
<evidence type="ECO:0000313" key="4">
    <source>
        <dbReference type="Proteomes" id="UP001597357"/>
    </source>
</evidence>
<dbReference type="PANTHER" id="PTHR13939:SF0">
    <property type="entry name" value="NMN AMIDOHYDROLASE-LIKE PROTEIN YFAY"/>
    <property type="match status" value="1"/>
</dbReference>
<dbReference type="InterPro" id="IPR036425">
    <property type="entry name" value="MoaB/Mog-like_dom_sf"/>
</dbReference>
<dbReference type="HAMAP" id="MF_00226_B">
    <property type="entry name" value="CinA_B"/>
    <property type="match status" value="1"/>
</dbReference>
<dbReference type="SUPFAM" id="SSF142433">
    <property type="entry name" value="CinA-like"/>
    <property type="match status" value="1"/>
</dbReference>
<sequence length="415" mass="45947">MNAEIITIGDEILIGQIIDTNSAFLAQELNKIGIEVTQITSIQDHPTHIFNALKKAEAYNQVIIITGGLGPTKDDKTKATLCTYFEDDLVLNQDVLNHIEELFDKYIETSSISKLNRDQAYIPSKAIALKNEFGTAPGMWFFENGKVYISMPGVPYEMKNIFTKEALPRLAKTFERPYVIHKTALTYGVGESTLAKLIEDWENNLPSFIKLAYLPSLGKVRLRLSARGGNKEILEQALEEAFKNLKSYIGGNIKGFEGETSIEEEIARKFNLKNQHLALAESCTGGQIASSLVNVPGASSYFLAGLVTYATQMKIDLLKIEESIIQKYSVVSKEVTLEMAKKVKQQTGADVALATTGNAGPTKGDSQADIGQVYIALVAPGVEKVFSFLWKKNREKIIEKAVVKAQQILLEENWN</sequence>
<dbReference type="PIRSF" id="PIRSF006728">
    <property type="entry name" value="CinA"/>
    <property type="match status" value="1"/>
</dbReference>
<dbReference type="Pfam" id="PF00994">
    <property type="entry name" value="MoCF_biosynth"/>
    <property type="match status" value="1"/>
</dbReference>
<dbReference type="SUPFAM" id="SSF53218">
    <property type="entry name" value="Molybdenum cofactor biosynthesis proteins"/>
    <property type="match status" value="1"/>
</dbReference>
<dbReference type="NCBIfam" id="TIGR00200">
    <property type="entry name" value="cinA_nterm"/>
    <property type="match status" value="1"/>
</dbReference>
<accession>A0ABW5SCP2</accession>
<dbReference type="RefSeq" id="WP_379045721.1">
    <property type="nucleotide sequence ID" value="NZ_JBHULZ010000026.1"/>
</dbReference>
<dbReference type="NCBIfam" id="TIGR00199">
    <property type="entry name" value="PncC_domain"/>
    <property type="match status" value="1"/>
</dbReference>
<dbReference type="Pfam" id="PF18146">
    <property type="entry name" value="CinA_KH"/>
    <property type="match status" value="1"/>
</dbReference>
<dbReference type="PANTHER" id="PTHR13939">
    <property type="entry name" value="NICOTINAMIDE-NUCLEOTIDE AMIDOHYDROLASE PNCC"/>
    <property type="match status" value="1"/>
</dbReference>
<dbReference type="InterPro" id="IPR050101">
    <property type="entry name" value="CinA"/>
</dbReference>
<dbReference type="InterPro" id="IPR008135">
    <property type="entry name" value="Competence-induced_CinA"/>
</dbReference>
<organism evidence="3 4">
    <name type="scientific">Mesonia sediminis</name>
    <dbReference type="NCBI Taxonomy" id="1703946"/>
    <lineage>
        <taxon>Bacteria</taxon>
        <taxon>Pseudomonadati</taxon>
        <taxon>Bacteroidota</taxon>
        <taxon>Flavobacteriia</taxon>
        <taxon>Flavobacteriales</taxon>
        <taxon>Flavobacteriaceae</taxon>
        <taxon>Mesonia</taxon>
    </lineage>
</organism>
<protein>
    <recommendedName>
        <fullName evidence="1">CinA-like protein</fullName>
    </recommendedName>
</protein>
<evidence type="ECO:0000313" key="3">
    <source>
        <dbReference type="EMBL" id="MFD2697586.1"/>
    </source>
</evidence>
<dbReference type="InterPro" id="IPR008136">
    <property type="entry name" value="CinA_C"/>
</dbReference>
<dbReference type="SMART" id="SM00852">
    <property type="entry name" value="MoCF_biosynth"/>
    <property type="match status" value="1"/>
</dbReference>
<dbReference type="CDD" id="cd00885">
    <property type="entry name" value="cinA"/>
    <property type="match status" value="1"/>
</dbReference>
<comment type="similarity">
    <text evidence="1">Belongs to the CinA family.</text>
</comment>
<proteinExistence type="inferred from homology"/>
<gene>
    <name evidence="3" type="ORF">ACFSQ0_06245</name>
</gene>
<dbReference type="InterPro" id="IPR041424">
    <property type="entry name" value="CinA_KH"/>
</dbReference>
<name>A0ABW5SCP2_9FLAO</name>
<dbReference type="Pfam" id="PF02464">
    <property type="entry name" value="CinA"/>
    <property type="match status" value="1"/>
</dbReference>
<reference evidence="4" key="1">
    <citation type="journal article" date="2019" name="Int. J. Syst. Evol. Microbiol.">
        <title>The Global Catalogue of Microorganisms (GCM) 10K type strain sequencing project: providing services to taxonomists for standard genome sequencing and annotation.</title>
        <authorList>
            <consortium name="The Broad Institute Genomics Platform"/>
            <consortium name="The Broad Institute Genome Sequencing Center for Infectious Disease"/>
            <person name="Wu L."/>
            <person name="Ma J."/>
        </authorList>
    </citation>
    <scope>NUCLEOTIDE SEQUENCE [LARGE SCALE GENOMIC DNA]</scope>
    <source>
        <strain evidence="4">KCTC 42255</strain>
    </source>
</reference>
<keyword evidence="4" id="KW-1185">Reference proteome</keyword>
<comment type="caution">
    <text evidence="3">The sequence shown here is derived from an EMBL/GenBank/DDBJ whole genome shotgun (WGS) entry which is preliminary data.</text>
</comment>
<dbReference type="Proteomes" id="UP001597357">
    <property type="component" value="Unassembled WGS sequence"/>
</dbReference>
<evidence type="ECO:0000259" key="2">
    <source>
        <dbReference type="SMART" id="SM00852"/>
    </source>
</evidence>
<dbReference type="InterPro" id="IPR001453">
    <property type="entry name" value="MoaB/Mog_dom"/>
</dbReference>
<feature type="domain" description="MoaB/Mog" evidence="2">
    <location>
        <begin position="4"/>
        <end position="173"/>
    </location>
</feature>
<dbReference type="EMBL" id="JBHULZ010000026">
    <property type="protein sequence ID" value="MFD2697586.1"/>
    <property type="molecule type" value="Genomic_DNA"/>
</dbReference>